<protein>
    <submittedName>
        <fullName evidence="2">Uncharacterized protein</fullName>
    </submittedName>
</protein>
<evidence type="ECO:0000313" key="2">
    <source>
        <dbReference type="WBParaSite" id="JU765_v2.g12788.t1"/>
    </source>
</evidence>
<accession>A0AC34Q463</accession>
<reference evidence="2" key="1">
    <citation type="submission" date="2022-11" db="UniProtKB">
        <authorList>
            <consortium name="WormBaseParasite"/>
        </authorList>
    </citation>
    <scope>IDENTIFICATION</scope>
</reference>
<dbReference type="WBParaSite" id="JU765_v2.g12788.t1">
    <property type="protein sequence ID" value="JU765_v2.g12788.t1"/>
    <property type="gene ID" value="JU765_v2.g12788"/>
</dbReference>
<organism evidence="1 2">
    <name type="scientific">Panagrolaimus sp. JU765</name>
    <dbReference type="NCBI Taxonomy" id="591449"/>
    <lineage>
        <taxon>Eukaryota</taxon>
        <taxon>Metazoa</taxon>
        <taxon>Ecdysozoa</taxon>
        <taxon>Nematoda</taxon>
        <taxon>Chromadorea</taxon>
        <taxon>Rhabditida</taxon>
        <taxon>Tylenchina</taxon>
        <taxon>Panagrolaimomorpha</taxon>
        <taxon>Panagrolaimoidea</taxon>
        <taxon>Panagrolaimidae</taxon>
        <taxon>Panagrolaimus</taxon>
    </lineage>
</organism>
<dbReference type="Proteomes" id="UP000887576">
    <property type="component" value="Unplaced"/>
</dbReference>
<sequence length="310" mass="35524">MKQLRFNPVSTDYTSDYRNRSHVHEIKFDYYFLTSITETDPTSHLQYLGLKTSIYEQFNSSGEREKVVEKILDKKLFGKKSSISLNEKKIPALKPKAEGPVLTSEEKTKVDDEKHVNYPIGARVFAIRGRDYYAAVLVGRDELGRYNVTYEEDGVNLISSSAVPINLIRKGSEVSVLGEKDDSGKRAEFQFHGKVLAVPSIENADEWKCGMYSIELSNGEITELEKHDVKWVDIFLTYAQSKQIMRKEKNFTELRQEYIIEGEEGKRTRRSKVATSIVATIPVFKSKSTLVSAQKMIEDLTKKKSLKWKK</sequence>
<evidence type="ECO:0000313" key="1">
    <source>
        <dbReference type="Proteomes" id="UP000887576"/>
    </source>
</evidence>
<proteinExistence type="predicted"/>
<name>A0AC34Q463_9BILA</name>